<accession>A0A0K2UUX9</accession>
<name>A0A0K2UUX9_LEPSM</name>
<dbReference type="AlphaFoldDB" id="A0A0K2UUX9"/>
<sequence length="33" mass="3725">MAIYETLRVRSTFLLAILSIMEATRRATIAELA</sequence>
<evidence type="ECO:0000313" key="1">
    <source>
        <dbReference type="EMBL" id="CDW42044.1"/>
    </source>
</evidence>
<reference evidence="1" key="1">
    <citation type="submission" date="2014-05" db="EMBL/GenBank/DDBJ databases">
        <authorList>
            <person name="Chronopoulou M."/>
        </authorList>
    </citation>
    <scope>NUCLEOTIDE SEQUENCE</scope>
    <source>
        <tissue evidence="1">Whole organism</tissue>
    </source>
</reference>
<dbReference type="EMBL" id="HACA01024683">
    <property type="protein sequence ID" value="CDW42044.1"/>
    <property type="molecule type" value="Transcribed_RNA"/>
</dbReference>
<protein>
    <submittedName>
        <fullName evidence="1">Uncharacterized protein</fullName>
    </submittedName>
</protein>
<organism evidence="1">
    <name type="scientific">Lepeophtheirus salmonis</name>
    <name type="common">Salmon louse</name>
    <name type="synonym">Caligus salmonis</name>
    <dbReference type="NCBI Taxonomy" id="72036"/>
    <lineage>
        <taxon>Eukaryota</taxon>
        <taxon>Metazoa</taxon>
        <taxon>Ecdysozoa</taxon>
        <taxon>Arthropoda</taxon>
        <taxon>Crustacea</taxon>
        <taxon>Multicrustacea</taxon>
        <taxon>Hexanauplia</taxon>
        <taxon>Copepoda</taxon>
        <taxon>Siphonostomatoida</taxon>
        <taxon>Caligidae</taxon>
        <taxon>Lepeophtheirus</taxon>
    </lineage>
</organism>
<proteinExistence type="predicted"/>